<feature type="region of interest" description="Disordered" evidence="2">
    <location>
        <begin position="297"/>
        <end position="325"/>
    </location>
</feature>
<organism evidence="4 5">
    <name type="scientific">Virgibacillus indicus</name>
    <dbReference type="NCBI Taxonomy" id="2024554"/>
    <lineage>
        <taxon>Bacteria</taxon>
        <taxon>Bacillati</taxon>
        <taxon>Bacillota</taxon>
        <taxon>Bacilli</taxon>
        <taxon>Bacillales</taxon>
        <taxon>Bacillaceae</taxon>
        <taxon>Virgibacillus</taxon>
    </lineage>
</organism>
<accession>A0A265NCG4</accession>
<protein>
    <recommendedName>
        <fullName evidence="3">G5 domain-containing protein</fullName>
    </recommendedName>
</protein>
<dbReference type="InterPro" id="IPR010611">
    <property type="entry name" value="3D_dom"/>
</dbReference>
<dbReference type="PANTHER" id="PTHR39160">
    <property type="entry name" value="CELL WALL-BINDING PROTEIN YOCH"/>
    <property type="match status" value="1"/>
</dbReference>
<dbReference type="GO" id="GO:0004553">
    <property type="term" value="F:hydrolase activity, hydrolyzing O-glycosyl compounds"/>
    <property type="evidence" value="ECO:0007669"/>
    <property type="project" value="InterPro"/>
</dbReference>
<dbReference type="SUPFAM" id="SSF50685">
    <property type="entry name" value="Barwin-like endoglucanases"/>
    <property type="match status" value="1"/>
</dbReference>
<dbReference type="GO" id="GO:0009254">
    <property type="term" value="P:peptidoglycan turnover"/>
    <property type="evidence" value="ECO:0007669"/>
    <property type="project" value="InterPro"/>
</dbReference>
<dbReference type="Pfam" id="PF03990">
    <property type="entry name" value="DUF348"/>
    <property type="match status" value="3"/>
</dbReference>
<dbReference type="Gene3D" id="2.40.40.10">
    <property type="entry name" value="RlpA-like domain"/>
    <property type="match status" value="1"/>
</dbReference>
<evidence type="ECO:0000256" key="2">
    <source>
        <dbReference type="SAM" id="MobiDB-lite"/>
    </source>
</evidence>
<feature type="domain" description="G5" evidence="3">
    <location>
        <begin position="207"/>
        <end position="287"/>
    </location>
</feature>
<reference evidence="4 5" key="1">
    <citation type="submission" date="2017-08" db="EMBL/GenBank/DDBJ databases">
        <title>Virgibacillus indicus sp. nov. and Virgibacillus profoundi sp. nov, two moderately halophilic bacteria isolated from marine sediment by using the Microfluidic Streak Plate.</title>
        <authorList>
            <person name="Xu B."/>
            <person name="Hu B."/>
            <person name="Wang J."/>
            <person name="Zhu Y."/>
            <person name="Huang L."/>
            <person name="Du W."/>
            <person name="Huang Y."/>
        </authorList>
    </citation>
    <scope>NUCLEOTIDE SEQUENCE [LARGE SCALE GENOMIC DNA]</scope>
    <source>
        <strain evidence="4 5">IO3-P2-C2</strain>
    </source>
</reference>
<proteinExistence type="predicted"/>
<keyword evidence="5" id="KW-1185">Reference proteome</keyword>
<name>A0A265NCG4_9BACI</name>
<dbReference type="Pfam" id="PF06725">
    <property type="entry name" value="3D"/>
    <property type="match status" value="1"/>
</dbReference>
<evidence type="ECO:0000256" key="1">
    <source>
        <dbReference type="ARBA" id="ARBA00022729"/>
    </source>
</evidence>
<dbReference type="GO" id="GO:0019867">
    <property type="term" value="C:outer membrane"/>
    <property type="evidence" value="ECO:0007669"/>
    <property type="project" value="InterPro"/>
</dbReference>
<dbReference type="EMBL" id="NPMS01000002">
    <property type="protein sequence ID" value="OZU89517.1"/>
    <property type="molecule type" value="Genomic_DNA"/>
</dbReference>
<gene>
    <name evidence="4" type="ORF">CIL03_07350</name>
</gene>
<dbReference type="PROSITE" id="PS51109">
    <property type="entry name" value="G5"/>
    <property type="match status" value="1"/>
</dbReference>
<keyword evidence="1" id="KW-0732">Signal</keyword>
<dbReference type="SMART" id="SM01208">
    <property type="entry name" value="G5"/>
    <property type="match status" value="1"/>
</dbReference>
<evidence type="ECO:0000313" key="4">
    <source>
        <dbReference type="EMBL" id="OZU89517.1"/>
    </source>
</evidence>
<dbReference type="AlphaFoldDB" id="A0A265NCG4"/>
<dbReference type="InterPro" id="IPR007137">
    <property type="entry name" value="DUF348"/>
</dbReference>
<dbReference type="RefSeq" id="WP_094885172.1">
    <property type="nucleotide sequence ID" value="NZ_NPMS01000002.1"/>
</dbReference>
<sequence length="422" mass="45647">MRIISKLLPASKMKLVISSIGVLALIAFAGLILFEATKAEVIIADNGNKQTVKTHANTVGELLAEAGITVGEHDALSHSEETKIKTGMEIDYETANKIIVSVDGIEQEYYTTADTIEEFFKDNELSFADRDDVSHNTTDAIEEGLHIEVAKAYQVTINDGGREKKVWTTGTSVGELLDTNKIKVKKKQDKIKPALNEDVTKDTSITIVRVEKATEEVTEKIAFETEKKNDASLLEGTEQVVTQGQEGTVVKKYEVTLENGKEVNRELVSEEVTEESTNRVVAVGTKEEVQESNLVTLSSKKPKVSKSVSKPAPKKSSKTSSSSSNSSKVLTMIASAFTSSCNGCSGYTATGINLKANPNMKVIAVDPNVIPLGSKVWVEGYGEAIAGDTGGHIVGNRIDVHVPSKDAAYNWGRRTVKVKILN</sequence>
<dbReference type="CDD" id="cd22786">
    <property type="entry name" value="DPBB_YuiC-like"/>
    <property type="match status" value="1"/>
</dbReference>
<dbReference type="OrthoDB" id="9798935at2"/>
<dbReference type="Proteomes" id="UP000216498">
    <property type="component" value="Unassembled WGS sequence"/>
</dbReference>
<dbReference type="PANTHER" id="PTHR39160:SF4">
    <property type="entry name" value="RESUSCITATION-PROMOTING FACTOR RPFB"/>
    <property type="match status" value="1"/>
</dbReference>
<evidence type="ECO:0000259" key="3">
    <source>
        <dbReference type="PROSITE" id="PS51109"/>
    </source>
</evidence>
<dbReference type="Gene3D" id="2.20.230.10">
    <property type="entry name" value="Resuscitation-promoting factor rpfb"/>
    <property type="match status" value="1"/>
</dbReference>
<comment type="caution">
    <text evidence="4">The sequence shown here is derived from an EMBL/GenBank/DDBJ whole genome shotgun (WGS) entry which is preliminary data.</text>
</comment>
<dbReference type="Pfam" id="PF07501">
    <property type="entry name" value="G5"/>
    <property type="match status" value="1"/>
</dbReference>
<dbReference type="InterPro" id="IPR011098">
    <property type="entry name" value="G5_dom"/>
</dbReference>
<dbReference type="InterPro" id="IPR051933">
    <property type="entry name" value="Resuscitation_pf_RpfB"/>
</dbReference>
<evidence type="ECO:0000313" key="5">
    <source>
        <dbReference type="Proteomes" id="UP000216498"/>
    </source>
</evidence>
<dbReference type="InterPro" id="IPR036908">
    <property type="entry name" value="RlpA-like_sf"/>
</dbReference>